<dbReference type="Pfam" id="PF01649">
    <property type="entry name" value="Ribosomal_S20p"/>
    <property type="match status" value="1"/>
</dbReference>
<dbReference type="Proteomes" id="UP000824232">
    <property type="component" value="Unassembled WGS sequence"/>
</dbReference>
<comment type="caution">
    <text evidence="9">The sequence shown here is derived from an EMBL/GenBank/DDBJ whole genome shotgun (WGS) entry which is preliminary data.</text>
</comment>
<dbReference type="AlphaFoldDB" id="A0A9D1J2T9"/>
<evidence type="ECO:0000313" key="10">
    <source>
        <dbReference type="Proteomes" id="UP000824232"/>
    </source>
</evidence>
<name>A0A9D1J2T9_9FIRM</name>
<reference evidence="9" key="2">
    <citation type="journal article" date="2021" name="PeerJ">
        <title>Extensive microbial diversity within the chicken gut microbiome revealed by metagenomics and culture.</title>
        <authorList>
            <person name="Gilroy R."/>
            <person name="Ravi A."/>
            <person name="Getino M."/>
            <person name="Pursley I."/>
            <person name="Horton D.L."/>
            <person name="Alikhan N.F."/>
            <person name="Baker D."/>
            <person name="Gharbi K."/>
            <person name="Hall N."/>
            <person name="Watson M."/>
            <person name="Adriaenssens E.M."/>
            <person name="Foster-Nyarko E."/>
            <person name="Jarju S."/>
            <person name="Secka A."/>
            <person name="Antonio M."/>
            <person name="Oren A."/>
            <person name="Chaudhuri R.R."/>
            <person name="La Ragione R."/>
            <person name="Hildebrand F."/>
            <person name="Pallen M.J."/>
        </authorList>
    </citation>
    <scope>NUCLEOTIDE SEQUENCE</scope>
    <source>
        <strain evidence="9">CHK184-20233</strain>
    </source>
</reference>
<comment type="function">
    <text evidence="1 8">Binds directly to 16S ribosomal RNA.</text>
</comment>
<dbReference type="Gene3D" id="1.20.58.110">
    <property type="entry name" value="Ribosomal protein S20"/>
    <property type="match status" value="1"/>
</dbReference>
<dbReference type="PANTHER" id="PTHR33398">
    <property type="entry name" value="30S RIBOSOMAL PROTEIN S20"/>
    <property type="match status" value="1"/>
</dbReference>
<evidence type="ECO:0000256" key="8">
    <source>
        <dbReference type="HAMAP-Rule" id="MF_00500"/>
    </source>
</evidence>
<dbReference type="PANTHER" id="PTHR33398:SF1">
    <property type="entry name" value="SMALL RIBOSOMAL SUBUNIT PROTEIN BS20C"/>
    <property type="match status" value="1"/>
</dbReference>
<keyword evidence="3 8" id="KW-0699">rRNA-binding</keyword>
<keyword evidence="4 8" id="KW-0694">RNA-binding</keyword>
<evidence type="ECO:0000256" key="7">
    <source>
        <dbReference type="ARBA" id="ARBA00035136"/>
    </source>
</evidence>
<dbReference type="InterPro" id="IPR002583">
    <property type="entry name" value="Ribosomal_bS20"/>
</dbReference>
<dbReference type="InterPro" id="IPR036510">
    <property type="entry name" value="Ribosomal_bS20_sf"/>
</dbReference>
<dbReference type="GO" id="GO:0003735">
    <property type="term" value="F:structural constituent of ribosome"/>
    <property type="evidence" value="ECO:0007669"/>
    <property type="project" value="InterPro"/>
</dbReference>
<proteinExistence type="inferred from homology"/>
<dbReference type="FunFam" id="1.20.58.110:FF:000001">
    <property type="entry name" value="30S ribosomal protein S20"/>
    <property type="match status" value="1"/>
</dbReference>
<dbReference type="GO" id="GO:0005829">
    <property type="term" value="C:cytosol"/>
    <property type="evidence" value="ECO:0007669"/>
    <property type="project" value="TreeGrafter"/>
</dbReference>
<keyword evidence="6 8" id="KW-0687">Ribonucleoprotein</keyword>
<evidence type="ECO:0000256" key="1">
    <source>
        <dbReference type="ARBA" id="ARBA00003134"/>
    </source>
</evidence>
<gene>
    <name evidence="8 9" type="primary">rpsT</name>
    <name evidence="9" type="ORF">IAB38_03025</name>
</gene>
<dbReference type="EMBL" id="DVHC01000030">
    <property type="protein sequence ID" value="HIR59001.1"/>
    <property type="molecule type" value="Genomic_DNA"/>
</dbReference>
<organism evidence="9 10">
    <name type="scientific">Candidatus Onthousia excrementipullorum</name>
    <dbReference type="NCBI Taxonomy" id="2840884"/>
    <lineage>
        <taxon>Bacteria</taxon>
        <taxon>Bacillati</taxon>
        <taxon>Bacillota</taxon>
        <taxon>Bacilli</taxon>
        <taxon>Candidatus Onthousia</taxon>
    </lineage>
</organism>
<reference evidence="9" key="1">
    <citation type="submission" date="2020-10" db="EMBL/GenBank/DDBJ databases">
        <authorList>
            <person name="Gilroy R."/>
        </authorList>
    </citation>
    <scope>NUCLEOTIDE SEQUENCE</scope>
    <source>
        <strain evidence="9">CHK184-20233</strain>
    </source>
</reference>
<evidence type="ECO:0000313" key="9">
    <source>
        <dbReference type="EMBL" id="HIR59001.1"/>
    </source>
</evidence>
<dbReference type="GO" id="GO:0006412">
    <property type="term" value="P:translation"/>
    <property type="evidence" value="ECO:0007669"/>
    <property type="project" value="UniProtKB-UniRule"/>
</dbReference>
<evidence type="ECO:0000256" key="2">
    <source>
        <dbReference type="ARBA" id="ARBA00007634"/>
    </source>
</evidence>
<keyword evidence="5 8" id="KW-0689">Ribosomal protein</keyword>
<evidence type="ECO:0000256" key="3">
    <source>
        <dbReference type="ARBA" id="ARBA00022730"/>
    </source>
</evidence>
<dbReference type="HAMAP" id="MF_00500">
    <property type="entry name" value="Ribosomal_bS20"/>
    <property type="match status" value="1"/>
</dbReference>
<dbReference type="SUPFAM" id="SSF46992">
    <property type="entry name" value="Ribosomal protein S20"/>
    <property type="match status" value="1"/>
</dbReference>
<sequence length="87" mass="9576">MPNIRSAKKRVRSNARKADVNTLVRSSMRTAVKNCEKAVNTGNKEEAANKLNIALQRVDKACTSGLVHKNKAARLKSRLTKAVNAME</sequence>
<dbReference type="GO" id="GO:0015935">
    <property type="term" value="C:small ribosomal subunit"/>
    <property type="evidence" value="ECO:0007669"/>
    <property type="project" value="TreeGrafter"/>
</dbReference>
<dbReference type="NCBIfam" id="TIGR00029">
    <property type="entry name" value="S20"/>
    <property type="match status" value="1"/>
</dbReference>
<evidence type="ECO:0000256" key="5">
    <source>
        <dbReference type="ARBA" id="ARBA00022980"/>
    </source>
</evidence>
<comment type="similarity">
    <text evidence="2 8">Belongs to the bacterial ribosomal protein bS20 family.</text>
</comment>
<dbReference type="GO" id="GO:0070181">
    <property type="term" value="F:small ribosomal subunit rRNA binding"/>
    <property type="evidence" value="ECO:0007669"/>
    <property type="project" value="TreeGrafter"/>
</dbReference>
<evidence type="ECO:0000256" key="6">
    <source>
        <dbReference type="ARBA" id="ARBA00023274"/>
    </source>
</evidence>
<accession>A0A9D1J2T9</accession>
<evidence type="ECO:0000256" key="4">
    <source>
        <dbReference type="ARBA" id="ARBA00022884"/>
    </source>
</evidence>
<protein>
    <recommendedName>
        <fullName evidence="7 8">Small ribosomal subunit protein bS20</fullName>
    </recommendedName>
</protein>